<feature type="domain" description="Alpha-crystallin N-terminal" evidence="1">
    <location>
        <begin position="5"/>
        <end position="32"/>
    </location>
</feature>
<dbReference type="OrthoDB" id="1431247at2759"/>
<protein>
    <recommendedName>
        <fullName evidence="1">Alpha-crystallin N-terminal domain-containing protein</fullName>
    </recommendedName>
</protein>
<dbReference type="InterPro" id="IPR003090">
    <property type="entry name" value="Alpha-crystallin_N"/>
</dbReference>
<keyword evidence="3" id="KW-1185">Reference proteome</keyword>
<dbReference type="EMBL" id="LR902289">
    <property type="protein sequence ID" value="CAD7250291.1"/>
    <property type="molecule type" value="Genomic_DNA"/>
</dbReference>
<dbReference type="Pfam" id="PF00525">
    <property type="entry name" value="Crystallin"/>
    <property type="match status" value="1"/>
</dbReference>
<sequence length="74" mass="8320">MDPVTRLFDQHFGMGLLNDDLLAPPTYHPFYIIARRPNRDRVKSGVSEVVNDKDKFQVGSGFAYPYSSLSSVVS</sequence>
<accession>A0A7R9AAF0</accession>
<dbReference type="AlphaFoldDB" id="A0A7R9AAF0"/>
<proteinExistence type="predicted"/>
<organism evidence="2">
    <name type="scientific">Darwinula stevensoni</name>
    <dbReference type="NCBI Taxonomy" id="69355"/>
    <lineage>
        <taxon>Eukaryota</taxon>
        <taxon>Metazoa</taxon>
        <taxon>Ecdysozoa</taxon>
        <taxon>Arthropoda</taxon>
        <taxon>Crustacea</taxon>
        <taxon>Oligostraca</taxon>
        <taxon>Ostracoda</taxon>
        <taxon>Podocopa</taxon>
        <taxon>Podocopida</taxon>
        <taxon>Darwinulocopina</taxon>
        <taxon>Darwinuloidea</taxon>
        <taxon>Darwinulidae</taxon>
        <taxon>Darwinula</taxon>
    </lineage>
</organism>
<reference evidence="2" key="1">
    <citation type="submission" date="2020-11" db="EMBL/GenBank/DDBJ databases">
        <authorList>
            <person name="Tran Van P."/>
        </authorList>
    </citation>
    <scope>NUCLEOTIDE SEQUENCE</scope>
</reference>
<dbReference type="Proteomes" id="UP000677054">
    <property type="component" value="Unassembled WGS sequence"/>
</dbReference>
<dbReference type="GO" id="GO:0005212">
    <property type="term" value="F:structural constituent of eye lens"/>
    <property type="evidence" value="ECO:0007669"/>
    <property type="project" value="InterPro"/>
</dbReference>
<evidence type="ECO:0000259" key="1">
    <source>
        <dbReference type="Pfam" id="PF00525"/>
    </source>
</evidence>
<name>A0A7R9AAF0_9CRUS</name>
<evidence type="ECO:0000313" key="3">
    <source>
        <dbReference type="Proteomes" id="UP000677054"/>
    </source>
</evidence>
<dbReference type="EMBL" id="CAJPEV010002772">
    <property type="protein sequence ID" value="CAG0897990.1"/>
    <property type="molecule type" value="Genomic_DNA"/>
</dbReference>
<gene>
    <name evidence="2" type="ORF">DSTB1V02_LOCUS10071</name>
</gene>
<evidence type="ECO:0000313" key="2">
    <source>
        <dbReference type="EMBL" id="CAD7250291.1"/>
    </source>
</evidence>